<protein>
    <recommendedName>
        <fullName evidence="3">BZIP domain-containing protein</fullName>
    </recommendedName>
</protein>
<dbReference type="SUPFAM" id="SSF57959">
    <property type="entry name" value="Leucine zipper domain"/>
    <property type="match status" value="1"/>
</dbReference>
<dbReference type="AlphaFoldDB" id="A0A292PN06"/>
<keyword evidence="5" id="KW-1185">Reference proteome</keyword>
<dbReference type="Pfam" id="PF00170">
    <property type="entry name" value="bZIP_1"/>
    <property type="match status" value="1"/>
</dbReference>
<dbReference type="Gene3D" id="1.20.5.170">
    <property type="match status" value="1"/>
</dbReference>
<accession>A0A292PN06</accession>
<sequence length="611" mass="67535">MSQQNNMSRNRSSSSLSFNQENSSFNDIDAFIDYDGSNSFMPSPTLSRSSFSSSQSSTPSMNQKVTNNNHLSATGFPAPSHQYDLHTQQTGSLPVNSGFYPDFFPPAASMSVSPHENHFMQLDNDSSASLNSSNGMMPAYFYPESTAAGDSSANFVNPSLVLGASPTVMDNLESSVKIEVPTVTVPPAGPTAPPMATAGRFYAGIHQHQAAYEQQQRAIKEQQQQRQAQQQAPLSQQQQLKVAPKSSVDERVDKILTSMKNGAPQPSTNGTPPVLPHIAKLKKEEDEMDEDERLLASEEGKKLTSKERRQLRNKVSARAFRSRRKEYITHLEQEVATKTNEATDLQHENTRLREENNKLSELTRMLLSSPAFSVFLDAMQPAAQNDALEQVSSATTAPEAKTATSNADASLRPNTRKDVNPNLAPVSEDSEWPLAYNTWGTNSPQVFSVLELPQGPPSIQDLSGKVVEDEDWKLSSLPVADGFFPIRNEKADIMDYHFEEDEYEAPEDLFDVYEEEMQYYAREETEVDEKKTLDELFPGTGVEALLERLEMIAGGQAQPEDLFEEAVAEQSPEVVEEKSEEIGESTLGEANRMLDAAEGIYRRIGLVVGGQ</sequence>
<evidence type="ECO:0000256" key="2">
    <source>
        <dbReference type="SAM" id="MobiDB-lite"/>
    </source>
</evidence>
<feature type="region of interest" description="Disordered" evidence="2">
    <location>
        <begin position="387"/>
        <end position="422"/>
    </location>
</feature>
<feature type="region of interest" description="Disordered" evidence="2">
    <location>
        <begin position="1"/>
        <end position="21"/>
    </location>
</feature>
<evidence type="ECO:0000313" key="5">
    <source>
        <dbReference type="Proteomes" id="UP001412239"/>
    </source>
</evidence>
<dbReference type="GO" id="GO:0003700">
    <property type="term" value="F:DNA-binding transcription factor activity"/>
    <property type="evidence" value="ECO:0007669"/>
    <property type="project" value="InterPro"/>
</dbReference>
<dbReference type="InterPro" id="IPR004827">
    <property type="entry name" value="bZIP"/>
</dbReference>
<feature type="compositionally biased region" description="Polar residues" evidence="2">
    <location>
        <begin position="61"/>
        <end position="72"/>
    </location>
</feature>
<feature type="compositionally biased region" description="Polar residues" evidence="2">
    <location>
        <begin position="390"/>
        <end position="408"/>
    </location>
</feature>
<dbReference type="PANTHER" id="PTHR37616">
    <property type="entry name" value="BZIP TRANSCRIPTION FACTOR 60-LIKE"/>
    <property type="match status" value="1"/>
</dbReference>
<dbReference type="SMART" id="SM00338">
    <property type="entry name" value="BRLZ"/>
    <property type="match status" value="1"/>
</dbReference>
<feature type="region of interest" description="Disordered" evidence="2">
    <location>
        <begin position="43"/>
        <end position="85"/>
    </location>
</feature>
<dbReference type="PANTHER" id="PTHR37616:SF2">
    <property type="entry name" value="BZIP DOMAIN-CONTAINING PROTEIN"/>
    <property type="match status" value="1"/>
</dbReference>
<dbReference type="PROSITE" id="PS50217">
    <property type="entry name" value="BZIP"/>
    <property type="match status" value="1"/>
</dbReference>
<feature type="compositionally biased region" description="Low complexity" evidence="2">
    <location>
        <begin position="43"/>
        <end position="60"/>
    </location>
</feature>
<feature type="domain" description="BZIP" evidence="3">
    <location>
        <begin position="303"/>
        <end position="366"/>
    </location>
</feature>
<feature type="compositionally biased region" description="Basic and acidic residues" evidence="2">
    <location>
        <begin position="293"/>
        <end position="310"/>
    </location>
</feature>
<dbReference type="CDD" id="cd14810">
    <property type="entry name" value="bZIP_u1"/>
    <property type="match status" value="1"/>
</dbReference>
<keyword evidence="1" id="KW-0175">Coiled coil</keyword>
<evidence type="ECO:0000256" key="1">
    <source>
        <dbReference type="SAM" id="Coils"/>
    </source>
</evidence>
<feature type="region of interest" description="Disordered" evidence="2">
    <location>
        <begin position="283"/>
        <end position="317"/>
    </location>
</feature>
<name>A0A292PN06_9PEZI</name>
<gene>
    <name evidence="4" type="ORF">GSTUAT00007932001</name>
</gene>
<dbReference type="InterPro" id="IPR046347">
    <property type="entry name" value="bZIP_sf"/>
</dbReference>
<feature type="compositionally biased region" description="Low complexity" evidence="2">
    <location>
        <begin position="215"/>
        <end position="239"/>
    </location>
</feature>
<dbReference type="Proteomes" id="UP001412239">
    <property type="component" value="Unassembled WGS sequence"/>
</dbReference>
<evidence type="ECO:0000313" key="4">
    <source>
        <dbReference type="EMBL" id="CUS07988.1"/>
    </source>
</evidence>
<reference evidence="4" key="1">
    <citation type="submission" date="2015-10" db="EMBL/GenBank/DDBJ databases">
        <authorList>
            <person name="Regsiter A."/>
            <person name="william w."/>
        </authorList>
    </citation>
    <scope>NUCLEOTIDE SEQUENCE</scope>
    <source>
        <strain evidence="4">Montdore</strain>
    </source>
</reference>
<evidence type="ECO:0000259" key="3">
    <source>
        <dbReference type="PROSITE" id="PS50217"/>
    </source>
</evidence>
<proteinExistence type="predicted"/>
<feature type="region of interest" description="Disordered" evidence="2">
    <location>
        <begin position="215"/>
        <end position="247"/>
    </location>
</feature>
<feature type="coiled-coil region" evidence="1">
    <location>
        <begin position="328"/>
        <end position="365"/>
    </location>
</feature>
<organism evidence="4 5">
    <name type="scientific">Tuber aestivum</name>
    <name type="common">summer truffle</name>
    <dbReference type="NCBI Taxonomy" id="59557"/>
    <lineage>
        <taxon>Eukaryota</taxon>
        <taxon>Fungi</taxon>
        <taxon>Dikarya</taxon>
        <taxon>Ascomycota</taxon>
        <taxon>Pezizomycotina</taxon>
        <taxon>Pezizomycetes</taxon>
        <taxon>Pezizales</taxon>
        <taxon>Tuberaceae</taxon>
        <taxon>Tuber</taxon>
    </lineage>
</organism>
<dbReference type="EMBL" id="LN891155">
    <property type="protein sequence ID" value="CUS07988.1"/>
    <property type="molecule type" value="Genomic_DNA"/>
</dbReference>